<evidence type="ECO:0000313" key="5">
    <source>
        <dbReference type="Proteomes" id="UP001649230"/>
    </source>
</evidence>
<accession>A0ABY3SP85</accession>
<dbReference type="PANTHER" id="PTHR43586">
    <property type="entry name" value="CYSTEINE DESULFURASE"/>
    <property type="match status" value="1"/>
</dbReference>
<feature type="domain" description="Aminotransferase class V" evidence="3">
    <location>
        <begin position="32"/>
        <end position="443"/>
    </location>
</feature>
<keyword evidence="2" id="KW-0663">Pyridoxal phosphate</keyword>
<dbReference type="Proteomes" id="UP001649230">
    <property type="component" value="Chromosome"/>
</dbReference>
<evidence type="ECO:0000256" key="1">
    <source>
        <dbReference type="ARBA" id="ARBA00001933"/>
    </source>
</evidence>
<proteinExistence type="predicted"/>
<dbReference type="EMBL" id="CP090978">
    <property type="protein sequence ID" value="UJF34797.1"/>
    <property type="molecule type" value="Genomic_DNA"/>
</dbReference>
<dbReference type="InterPro" id="IPR015422">
    <property type="entry name" value="PyrdxlP-dep_Trfase_small"/>
</dbReference>
<keyword evidence="4" id="KW-0032">Aminotransferase</keyword>
<dbReference type="SUPFAM" id="SSF53383">
    <property type="entry name" value="PLP-dependent transferases"/>
    <property type="match status" value="1"/>
</dbReference>
<dbReference type="RefSeq" id="WP_235121370.1">
    <property type="nucleotide sequence ID" value="NZ_CP090978.1"/>
</dbReference>
<dbReference type="Gene3D" id="3.90.1150.10">
    <property type="entry name" value="Aspartate Aminotransferase, domain 1"/>
    <property type="match status" value="1"/>
</dbReference>
<dbReference type="GO" id="GO:0008483">
    <property type="term" value="F:transaminase activity"/>
    <property type="evidence" value="ECO:0007669"/>
    <property type="project" value="UniProtKB-KW"/>
</dbReference>
<evidence type="ECO:0000256" key="2">
    <source>
        <dbReference type="ARBA" id="ARBA00022898"/>
    </source>
</evidence>
<evidence type="ECO:0000313" key="4">
    <source>
        <dbReference type="EMBL" id="UJF34797.1"/>
    </source>
</evidence>
<dbReference type="InterPro" id="IPR015421">
    <property type="entry name" value="PyrdxlP-dep_Trfase_major"/>
</dbReference>
<comment type="cofactor">
    <cofactor evidence="1">
        <name>pyridoxal 5'-phosphate</name>
        <dbReference type="ChEBI" id="CHEBI:597326"/>
    </cofactor>
</comment>
<reference evidence="4 5" key="1">
    <citation type="journal article" date="2024" name="Int. J. Syst. Evol. Microbiol.">
        <title>Paenibacillus hexagrammi sp. nov., a novel bacterium isolated from the gut content of Hexagrammos agrammus.</title>
        <authorList>
            <person name="Jung H.K."/>
            <person name="Kim D.G."/>
            <person name="Zin H."/>
            <person name="Park J."/>
            <person name="Jung H."/>
            <person name="Kim Y.O."/>
            <person name="Kong H.J."/>
            <person name="Kim J.W."/>
            <person name="Kim Y.S."/>
        </authorList>
    </citation>
    <scope>NUCLEOTIDE SEQUENCE [LARGE SCALE GENOMIC DNA]</scope>
    <source>
        <strain evidence="4 5">YPD9-1</strain>
    </source>
</reference>
<dbReference type="InterPro" id="IPR015424">
    <property type="entry name" value="PyrdxlP-dep_Trfase"/>
</dbReference>
<name>A0ABY3SP85_9BACL</name>
<dbReference type="Gene3D" id="3.40.640.10">
    <property type="entry name" value="Type I PLP-dependent aspartate aminotransferase-like (Major domain)"/>
    <property type="match status" value="1"/>
</dbReference>
<keyword evidence="4" id="KW-0808">Transferase</keyword>
<dbReference type="PANTHER" id="PTHR43586:SF8">
    <property type="entry name" value="CYSTEINE DESULFURASE 1, CHLOROPLASTIC"/>
    <property type="match status" value="1"/>
</dbReference>
<sequence length="488" mass="55195">MSTLEKFFQAYRNCVVGVDHRFETPYGWKKMVYADWTASGRLYGPIEKKITEIVGPFMANTHTEASAAGEMMSNWYRYARLVIKQHVNADVEQDVLLTCGSGTTGVINRFQRILGLRIPESLASQVNLADEERPLVIVTHMEHHSNHTSWLETTADVEVLEPGADGNVSLDNLRDLLEANRHRRLIIGAFTACSNVTGVCTPYSQMARLMHEYGGLCFVDFAAAAPYIHMDMHPADPMERLDAIYFSPHKFLGGPGSCGVLLFDKRLYKNRIPDTVGGGTVKWTNPWGEKAYCDDIEEREHGGTPGILQVIRTALSLKLKDQMGLKSIQEREKELLHIVWNGLKNNPQIKVLEPDQTERLGIISFYSESIHYNLFTKLLSDRFGIQARGGCSCAGTYGHYLLGIEKPDSKAITNRIDAGYLNEKPGWIRISLHPVMTNKEAEDLVHAVSQITQHTDVWKQDYLYDKKSNQFVHTKFRLSEDMYSFFAV</sequence>
<evidence type="ECO:0000259" key="3">
    <source>
        <dbReference type="Pfam" id="PF00266"/>
    </source>
</evidence>
<dbReference type="InterPro" id="IPR000192">
    <property type="entry name" value="Aminotrans_V_dom"/>
</dbReference>
<dbReference type="Pfam" id="PF00266">
    <property type="entry name" value="Aminotran_5"/>
    <property type="match status" value="1"/>
</dbReference>
<keyword evidence="5" id="KW-1185">Reference proteome</keyword>
<protein>
    <submittedName>
        <fullName evidence="4">Aminotransferase class V-fold PLP-dependent enzyme</fullName>
    </submittedName>
</protein>
<gene>
    <name evidence="4" type="ORF">L0M14_06465</name>
</gene>
<organism evidence="4 5">
    <name type="scientific">Paenibacillus hexagrammi</name>
    <dbReference type="NCBI Taxonomy" id="2908839"/>
    <lineage>
        <taxon>Bacteria</taxon>
        <taxon>Bacillati</taxon>
        <taxon>Bacillota</taxon>
        <taxon>Bacilli</taxon>
        <taxon>Bacillales</taxon>
        <taxon>Paenibacillaceae</taxon>
        <taxon>Paenibacillus</taxon>
    </lineage>
</organism>